<name>A0ABX3N1Y4_9RHOB</name>
<keyword evidence="2" id="KW-0732">Signal</keyword>
<accession>A0ABX3N1Y4</accession>
<gene>
    <name evidence="3" type="ORF">BMI91_04330</name>
</gene>
<feature type="chain" id="PRO_5047426489" description="D-sorbitol dehydrogenase-like protein" evidence="2">
    <location>
        <begin position="29"/>
        <end position="241"/>
    </location>
</feature>
<keyword evidence="4" id="KW-1185">Reference proteome</keyword>
<reference evidence="3 4" key="1">
    <citation type="submission" date="2016-11" db="EMBL/GenBank/DDBJ databases">
        <title>A multilocus sequence analysis scheme for characterization of bacteria in the genus Thioclava.</title>
        <authorList>
            <person name="Liu Y."/>
            <person name="Shao Z."/>
        </authorList>
    </citation>
    <scope>NUCLEOTIDE SEQUENCE [LARGE SCALE GENOMIC DNA]</scope>
    <source>
        <strain evidence="3 4">TAW-CT134</strain>
    </source>
</reference>
<protein>
    <recommendedName>
        <fullName evidence="5">D-sorbitol dehydrogenase-like protein</fullName>
    </recommendedName>
</protein>
<dbReference type="Proteomes" id="UP000190787">
    <property type="component" value="Unassembled WGS sequence"/>
</dbReference>
<evidence type="ECO:0000313" key="4">
    <source>
        <dbReference type="Proteomes" id="UP000190787"/>
    </source>
</evidence>
<evidence type="ECO:0008006" key="5">
    <source>
        <dbReference type="Google" id="ProtNLM"/>
    </source>
</evidence>
<evidence type="ECO:0000256" key="2">
    <source>
        <dbReference type="SAM" id="SignalP"/>
    </source>
</evidence>
<dbReference type="Pfam" id="PF12318">
    <property type="entry name" value="FAD-SLDH"/>
    <property type="match status" value="1"/>
</dbReference>
<dbReference type="InterPro" id="IPR006311">
    <property type="entry name" value="TAT_signal"/>
</dbReference>
<proteinExistence type="predicted"/>
<feature type="signal peptide" evidence="2">
    <location>
        <begin position="1"/>
        <end position="28"/>
    </location>
</feature>
<sequence length="241" mass="24966">MSLDRRRFLIALAGTVPLASLTPGFARAADSAAPSDAFLSVSRAICGNDSLSKETAARIEKLLSDSDADFAGKLDGLAKAFDGKDRAAAIDGLSDDQTTLALSIAKPWYLGFTGSPSARILKDDAEFATFLEAQALTKVSDIVPLQTYPSGGAGWWEAVPDGVDASDLPEEATSWEYQPKSSYELQDPDPAWLAYAKGEADSVDAARKAQGADSGAGSGAKAGASGSPNPASNSDSQQEAQ</sequence>
<evidence type="ECO:0000256" key="1">
    <source>
        <dbReference type="SAM" id="MobiDB-lite"/>
    </source>
</evidence>
<dbReference type="InterPro" id="IPR024651">
    <property type="entry name" value="FAD-SLDH_ssu"/>
</dbReference>
<feature type="region of interest" description="Disordered" evidence="1">
    <location>
        <begin position="203"/>
        <end position="241"/>
    </location>
</feature>
<dbReference type="EMBL" id="MPZV01000001">
    <property type="protein sequence ID" value="OOY25636.1"/>
    <property type="molecule type" value="Genomic_DNA"/>
</dbReference>
<comment type="caution">
    <text evidence="3">The sequence shown here is derived from an EMBL/GenBank/DDBJ whole genome shotgun (WGS) entry which is preliminary data.</text>
</comment>
<dbReference type="RefSeq" id="WP_078604060.1">
    <property type="nucleotide sequence ID" value="NZ_MPZV01000001.1"/>
</dbReference>
<feature type="compositionally biased region" description="Low complexity" evidence="1">
    <location>
        <begin position="221"/>
        <end position="241"/>
    </location>
</feature>
<organism evidence="3 4">
    <name type="scientific">Thioclava sediminum</name>
    <dbReference type="NCBI Taxonomy" id="1915319"/>
    <lineage>
        <taxon>Bacteria</taxon>
        <taxon>Pseudomonadati</taxon>
        <taxon>Pseudomonadota</taxon>
        <taxon>Alphaproteobacteria</taxon>
        <taxon>Rhodobacterales</taxon>
        <taxon>Paracoccaceae</taxon>
        <taxon>Thioclava</taxon>
    </lineage>
</organism>
<evidence type="ECO:0000313" key="3">
    <source>
        <dbReference type="EMBL" id="OOY25636.1"/>
    </source>
</evidence>
<dbReference type="PROSITE" id="PS51318">
    <property type="entry name" value="TAT"/>
    <property type="match status" value="1"/>
</dbReference>